<feature type="domain" description="NADP-dependent oxidoreductase" evidence="2">
    <location>
        <begin position="155"/>
        <end position="345"/>
    </location>
</feature>
<evidence type="ECO:0000313" key="4">
    <source>
        <dbReference type="Proteomes" id="UP000184330"/>
    </source>
</evidence>
<dbReference type="Pfam" id="PF00248">
    <property type="entry name" value="Aldo_ket_red"/>
    <property type="match status" value="1"/>
</dbReference>
<dbReference type="InterPro" id="IPR023210">
    <property type="entry name" value="NADP_OxRdtase_dom"/>
</dbReference>
<gene>
    <name evidence="3" type="ORF">PAC_06962</name>
</gene>
<protein>
    <submittedName>
        <fullName evidence="3">Related to aryl-alcohol dehydrogenases</fullName>
    </submittedName>
</protein>
<name>A0A1L7WWE8_9HELO</name>
<dbReference type="Proteomes" id="UP000184330">
    <property type="component" value="Unassembled WGS sequence"/>
</dbReference>
<sequence length="355" mass="40188">MEMDRSHTERPEGRRSLCIEVQVNENKEATRPKLDEIFLKSNIAELVEDLLIKDTASEAKKNAGISMNPFIHKIFSALVHCYNLLTSKHGSLAIHLPTESKLEPQTTAAAIQNRKQASENPRPRFAEAATQEARNLLAELLLGISEMETLNAISALDRDVPREEIMRALNDVMESGKVRYNGASSMAAWEFQTLQNIAEKHEWHKFVSMQNYYNLLYREEERETIPYCRGTGVGMIPWSPIARGALARPFSDRSTTRENSNRMLKSMVRGRGTKIDEQVIGKVEEIAKKYGASMTTIATAWRLSKDKVDPIIGLSNKEMIDQAVEAVKFASSGKLTEEDIKYFEEGYAPKERQSY</sequence>
<evidence type="ECO:0000259" key="2">
    <source>
        <dbReference type="Pfam" id="PF00248"/>
    </source>
</evidence>
<organism evidence="3 4">
    <name type="scientific">Phialocephala subalpina</name>
    <dbReference type="NCBI Taxonomy" id="576137"/>
    <lineage>
        <taxon>Eukaryota</taxon>
        <taxon>Fungi</taxon>
        <taxon>Dikarya</taxon>
        <taxon>Ascomycota</taxon>
        <taxon>Pezizomycotina</taxon>
        <taxon>Leotiomycetes</taxon>
        <taxon>Helotiales</taxon>
        <taxon>Mollisiaceae</taxon>
        <taxon>Phialocephala</taxon>
        <taxon>Phialocephala fortinii species complex</taxon>
    </lineage>
</organism>
<dbReference type="GO" id="GO:0016491">
    <property type="term" value="F:oxidoreductase activity"/>
    <property type="evidence" value="ECO:0007669"/>
    <property type="project" value="UniProtKB-KW"/>
</dbReference>
<dbReference type="AlphaFoldDB" id="A0A1L7WWE8"/>
<dbReference type="PANTHER" id="PTHR43364:SF15">
    <property type="entry name" value="ARYL-ALCOHOL DEHYDROGENASE AAD16-RELATED"/>
    <property type="match status" value="1"/>
</dbReference>
<evidence type="ECO:0000313" key="3">
    <source>
        <dbReference type="EMBL" id="CZR57073.1"/>
    </source>
</evidence>
<reference evidence="3 4" key="1">
    <citation type="submission" date="2016-03" db="EMBL/GenBank/DDBJ databases">
        <authorList>
            <person name="Ploux O."/>
        </authorList>
    </citation>
    <scope>NUCLEOTIDE SEQUENCE [LARGE SCALE GENOMIC DNA]</scope>
    <source>
        <strain evidence="3 4">UAMH 11012</strain>
    </source>
</reference>
<evidence type="ECO:0000256" key="1">
    <source>
        <dbReference type="ARBA" id="ARBA00023002"/>
    </source>
</evidence>
<dbReference type="Gene3D" id="3.20.20.100">
    <property type="entry name" value="NADP-dependent oxidoreductase domain"/>
    <property type="match status" value="1"/>
</dbReference>
<dbReference type="InterPro" id="IPR036812">
    <property type="entry name" value="NAD(P)_OxRdtase_dom_sf"/>
</dbReference>
<proteinExistence type="predicted"/>
<dbReference type="InterPro" id="IPR050523">
    <property type="entry name" value="AKR_Detox_Biosynth"/>
</dbReference>
<dbReference type="PANTHER" id="PTHR43364">
    <property type="entry name" value="NADH-SPECIFIC METHYLGLYOXAL REDUCTASE-RELATED"/>
    <property type="match status" value="1"/>
</dbReference>
<keyword evidence="1" id="KW-0560">Oxidoreductase</keyword>
<dbReference type="SUPFAM" id="SSF51430">
    <property type="entry name" value="NAD(P)-linked oxidoreductase"/>
    <property type="match status" value="1"/>
</dbReference>
<dbReference type="STRING" id="576137.A0A1L7WWE8"/>
<keyword evidence="4" id="KW-1185">Reference proteome</keyword>
<dbReference type="OrthoDB" id="1720422at2759"/>
<dbReference type="EMBL" id="FJOG01000009">
    <property type="protein sequence ID" value="CZR57073.1"/>
    <property type="molecule type" value="Genomic_DNA"/>
</dbReference>
<accession>A0A1L7WWE8</accession>